<evidence type="ECO:0000256" key="4">
    <source>
        <dbReference type="ARBA" id="ARBA00022596"/>
    </source>
</evidence>
<keyword evidence="8 13" id="KW-0479">Metal-binding</keyword>
<evidence type="ECO:0000256" key="12">
    <source>
        <dbReference type="ARBA" id="ARBA00048809"/>
    </source>
</evidence>
<gene>
    <name evidence="16" type="ORF">BQ4739_LOCUS2679</name>
</gene>
<feature type="region of interest" description="Disordered" evidence="14">
    <location>
        <begin position="1"/>
        <end position="50"/>
    </location>
</feature>
<keyword evidence="10 13" id="KW-0464">Manganese</keyword>
<dbReference type="Proteomes" id="UP000256970">
    <property type="component" value="Unassembled WGS sequence"/>
</dbReference>
<comment type="catalytic activity">
    <reaction evidence="2 13">
        <text>beta-D-fructose 1-phosphate + H2O = D-fructose + phosphate</text>
        <dbReference type="Rhea" id="RHEA:35603"/>
        <dbReference type="ChEBI" id="CHEBI:15377"/>
        <dbReference type="ChEBI" id="CHEBI:37721"/>
        <dbReference type="ChEBI" id="CHEBI:43474"/>
        <dbReference type="ChEBI" id="CHEBI:138881"/>
    </reaction>
</comment>
<proteinExistence type="inferred from homology"/>
<evidence type="ECO:0000256" key="5">
    <source>
        <dbReference type="ARBA" id="ARBA00022603"/>
    </source>
</evidence>
<feature type="compositionally biased region" description="Polar residues" evidence="14">
    <location>
        <begin position="14"/>
        <end position="25"/>
    </location>
</feature>
<feature type="compositionally biased region" description="Low complexity" evidence="14">
    <location>
        <begin position="34"/>
        <end position="50"/>
    </location>
</feature>
<dbReference type="STRING" id="3088.A0A383VCR3"/>
<evidence type="ECO:0000256" key="13">
    <source>
        <dbReference type="RuleBase" id="RU367030"/>
    </source>
</evidence>
<evidence type="ECO:0000256" key="9">
    <source>
        <dbReference type="ARBA" id="ARBA00022801"/>
    </source>
</evidence>
<evidence type="ECO:0000256" key="3">
    <source>
        <dbReference type="ARBA" id="ARBA00009519"/>
    </source>
</evidence>
<dbReference type="AlphaFoldDB" id="A0A383VCR3"/>
<keyword evidence="5" id="KW-0489">Methyltransferase</keyword>
<dbReference type="EMBL" id="FNXT01000206">
    <property type="protein sequence ID" value="SZX62156.1"/>
    <property type="molecule type" value="Genomic_DNA"/>
</dbReference>
<reference evidence="16 17" key="1">
    <citation type="submission" date="2016-10" db="EMBL/GenBank/DDBJ databases">
        <authorList>
            <person name="Cai Z."/>
        </authorList>
    </citation>
    <scope>NUCLEOTIDE SEQUENCE [LARGE SCALE GENOMIC DNA]</scope>
</reference>
<keyword evidence="7" id="KW-0949">S-adenosyl-L-methionine</keyword>
<comment type="domain">
    <text evidence="13">Subfamily III proteins have a conserved RTxK motif about 40-50 residues from the C-terminus; the threonine may be replaced by serine or cysteine.</text>
</comment>
<evidence type="ECO:0000313" key="16">
    <source>
        <dbReference type="EMBL" id="SZX62156.1"/>
    </source>
</evidence>
<comment type="function">
    <text evidence="11">Metal-dependent phosphatase that shows phosphatase activity against several substrates, including fructose-1-phosphate and fructose-6-phosphate. Its preference for fructose-1-phosphate, a strong glycating agent that causes DNA damage rather than a canonical yeast metabolite, suggests a damage-control function in hexose phosphate metabolism. Has also been shown to have O-methyltransferase activity that methylates glutamate residues of target proteins to form gamma-glutamyl methyl ester residues. Possibly methylates PCNA, suggesting it is involved in the DNA damage response.</text>
</comment>
<evidence type="ECO:0000259" key="15">
    <source>
        <dbReference type="Pfam" id="PF01937"/>
    </source>
</evidence>
<comment type="catalytic activity">
    <reaction evidence="12 13">
        <text>beta-D-fructose 6-phosphate = dihydroxyacetone + D-glyceraldehyde 3-phosphate</text>
        <dbReference type="Rhea" id="RHEA:28002"/>
        <dbReference type="ChEBI" id="CHEBI:16016"/>
        <dbReference type="ChEBI" id="CHEBI:57634"/>
        <dbReference type="ChEBI" id="CHEBI:59776"/>
    </reaction>
</comment>
<dbReference type="GO" id="GO:0046872">
    <property type="term" value="F:metal ion binding"/>
    <property type="evidence" value="ECO:0007669"/>
    <property type="project" value="UniProtKB-UniRule"/>
</dbReference>
<dbReference type="InterPro" id="IPR039763">
    <property type="entry name" value="ARMT1"/>
</dbReference>
<comment type="similarity">
    <text evidence="3 13">Belongs to the damage-control phosphatase family. Sugar phosphate phosphatase III subfamily.</text>
</comment>
<keyword evidence="17" id="KW-1185">Reference proteome</keyword>
<dbReference type="Gene3D" id="1.20.930.60">
    <property type="match status" value="1"/>
</dbReference>
<keyword evidence="9 13" id="KW-0378">Hydrolase</keyword>
<evidence type="ECO:0000256" key="1">
    <source>
        <dbReference type="ARBA" id="ARBA00000807"/>
    </source>
</evidence>
<evidence type="ECO:0000256" key="7">
    <source>
        <dbReference type="ARBA" id="ARBA00022691"/>
    </source>
</evidence>
<accession>A0A383VCR3</accession>
<dbReference type="GO" id="GO:0103026">
    <property type="term" value="F:fructose-1-phosphatase activity"/>
    <property type="evidence" value="ECO:0007669"/>
    <property type="project" value="RHEA"/>
</dbReference>
<dbReference type="EC" id="3.1.3.-" evidence="13"/>
<dbReference type="GO" id="GO:0097023">
    <property type="term" value="F:fructose 6-phosphate aldolase activity"/>
    <property type="evidence" value="ECO:0007669"/>
    <property type="project" value="RHEA"/>
</dbReference>
<evidence type="ECO:0000256" key="10">
    <source>
        <dbReference type="ARBA" id="ARBA00023211"/>
    </source>
</evidence>
<dbReference type="GO" id="GO:0005634">
    <property type="term" value="C:nucleus"/>
    <property type="evidence" value="ECO:0007669"/>
    <property type="project" value="TreeGrafter"/>
</dbReference>
<dbReference type="Gene3D" id="3.40.50.10880">
    <property type="entry name" value="Uncharacterised protein PF01937, DUF89, domain 3"/>
    <property type="match status" value="1"/>
</dbReference>
<evidence type="ECO:0000256" key="8">
    <source>
        <dbReference type="ARBA" id="ARBA00022723"/>
    </source>
</evidence>
<keyword evidence="6" id="KW-0808">Transferase</keyword>
<comment type="catalytic activity">
    <reaction evidence="1">
        <text>L-glutamyl-[protein] + S-adenosyl-L-methionine = [protein]-L-glutamate 5-O-methyl ester + S-adenosyl-L-homocysteine</text>
        <dbReference type="Rhea" id="RHEA:24452"/>
        <dbReference type="Rhea" id="RHEA-COMP:10208"/>
        <dbReference type="Rhea" id="RHEA-COMP:10311"/>
        <dbReference type="ChEBI" id="CHEBI:29973"/>
        <dbReference type="ChEBI" id="CHEBI:57856"/>
        <dbReference type="ChEBI" id="CHEBI:59789"/>
        <dbReference type="ChEBI" id="CHEBI:82795"/>
    </reaction>
</comment>
<dbReference type="GO" id="GO:0032259">
    <property type="term" value="P:methylation"/>
    <property type="evidence" value="ECO:0007669"/>
    <property type="project" value="UniProtKB-KW"/>
</dbReference>
<dbReference type="PANTHER" id="PTHR12260:SF6">
    <property type="entry name" value="DAMAGE-CONTROL PHOSPHATASE ARMT1"/>
    <property type="match status" value="1"/>
</dbReference>
<evidence type="ECO:0000256" key="6">
    <source>
        <dbReference type="ARBA" id="ARBA00022679"/>
    </source>
</evidence>
<evidence type="ECO:0000256" key="11">
    <source>
        <dbReference type="ARBA" id="ARBA00045980"/>
    </source>
</evidence>
<dbReference type="SUPFAM" id="SSF111321">
    <property type="entry name" value="AF1104-like"/>
    <property type="match status" value="1"/>
</dbReference>
<dbReference type="InterPro" id="IPR036075">
    <property type="entry name" value="ARMT-1-like_metal-bd_sf"/>
</dbReference>
<dbReference type="GO" id="GO:0008983">
    <property type="term" value="F:protein-glutamate O-methyltransferase activity"/>
    <property type="evidence" value="ECO:0007669"/>
    <property type="project" value="RHEA"/>
</dbReference>
<dbReference type="InterPro" id="IPR002791">
    <property type="entry name" value="ARMT1-like_metal-bd"/>
</dbReference>
<sequence length="567" mass="59330">MQSAGLRAPGAVKATNQRRFGSSSYAAAPARTHSSSVSSSRRSTMQHQAAAAAADAPAAFADLTPAGHVQQLLGLAFPPVQPLIGSEDGSFAQETITTRLPAIMDTVLADLKAEGASSHPQQQALQQQLAAAAAGVRQMQAEMPVDGALQPLQVPSNLPAGHPLASIIPTTNAAVAAWAVHSKQRASWLQLPWLTVECYLYVRLASIIASQPLLVGSSYDPFFRQKSVALTKGMAAAGDIAAAAQQLLQQQQDAVAAAGCGATPQMGAHFSEEAKARFYQLLQYSLWGNKTDLSMLVDVAHMDSSAAAAAAAVGSGSSSSNIIVDETDELWDYLKAQAAAAAAAAGQGAAGSEGLQSALPRIDIILDNAGLELFTDLVLADYLVATGLAGTVVLHGKALPWFVSDTLSHDLHHIIEAVSSSSSSSDSSSEANAAALAAAGKRWAGHLEAGRWRYAADKFWTTPHPFWWMQELAPELHAELAGSSLLVFKGDLNYRKLANDCRWPPTTPFTTALGGFCPSGLLSLRTLKADVIAGLAPGEAEALDKLDARWQVNGKFGVLQFAQPGSQ</sequence>
<comment type="cofactor">
    <cofactor evidence="13">
        <name>Mn(2+)</name>
        <dbReference type="ChEBI" id="CHEBI:29035"/>
    </cofactor>
    <cofactor evidence="13">
        <name>Ni(2+)</name>
        <dbReference type="ChEBI" id="CHEBI:49786"/>
    </cofactor>
</comment>
<organism evidence="16 17">
    <name type="scientific">Tetradesmus obliquus</name>
    <name type="common">Green alga</name>
    <name type="synonym">Acutodesmus obliquus</name>
    <dbReference type="NCBI Taxonomy" id="3088"/>
    <lineage>
        <taxon>Eukaryota</taxon>
        <taxon>Viridiplantae</taxon>
        <taxon>Chlorophyta</taxon>
        <taxon>core chlorophytes</taxon>
        <taxon>Chlorophyceae</taxon>
        <taxon>CS clade</taxon>
        <taxon>Sphaeropleales</taxon>
        <taxon>Scenedesmaceae</taxon>
        <taxon>Tetradesmus</taxon>
    </lineage>
</organism>
<dbReference type="GO" id="GO:0006974">
    <property type="term" value="P:DNA damage response"/>
    <property type="evidence" value="ECO:0007669"/>
    <property type="project" value="TreeGrafter"/>
</dbReference>
<protein>
    <recommendedName>
        <fullName evidence="13">Sugar phosphate phosphatase</fullName>
        <ecNumber evidence="13">3.1.3.-</ecNumber>
    </recommendedName>
</protein>
<dbReference type="FunFam" id="3.40.50.10880:FF:000002">
    <property type="entry name" value="Acidic residue methyltransferase 1"/>
    <property type="match status" value="1"/>
</dbReference>
<name>A0A383VCR3_TETOB</name>
<dbReference type="PANTHER" id="PTHR12260">
    <property type="entry name" value="DAMAGE-CONTROL PHOSPHATASE ARMT1"/>
    <property type="match status" value="1"/>
</dbReference>
<evidence type="ECO:0000256" key="14">
    <source>
        <dbReference type="SAM" id="MobiDB-lite"/>
    </source>
</evidence>
<evidence type="ECO:0000313" key="17">
    <source>
        <dbReference type="Proteomes" id="UP000256970"/>
    </source>
</evidence>
<feature type="domain" description="Damage-control phosphatase ARMT1-like metal-binding" evidence="15">
    <location>
        <begin position="95"/>
        <end position="542"/>
    </location>
</feature>
<dbReference type="Pfam" id="PF01937">
    <property type="entry name" value="ARMT1-like_dom"/>
    <property type="match status" value="1"/>
</dbReference>
<evidence type="ECO:0000256" key="2">
    <source>
        <dbReference type="ARBA" id="ARBA00001326"/>
    </source>
</evidence>
<keyword evidence="4" id="KW-0533">Nickel</keyword>